<dbReference type="Gene3D" id="3.20.20.100">
    <property type="entry name" value="NADP-dependent oxidoreductase domain"/>
    <property type="match status" value="1"/>
</dbReference>
<protein>
    <submittedName>
        <fullName evidence="3">Aldo-keto reductase</fullName>
    </submittedName>
</protein>
<organism evidence="3 4">
    <name type="scientific">Acrodontium crateriforme</name>
    <dbReference type="NCBI Taxonomy" id="150365"/>
    <lineage>
        <taxon>Eukaryota</taxon>
        <taxon>Fungi</taxon>
        <taxon>Dikarya</taxon>
        <taxon>Ascomycota</taxon>
        <taxon>Pezizomycotina</taxon>
        <taxon>Dothideomycetes</taxon>
        <taxon>Dothideomycetidae</taxon>
        <taxon>Mycosphaerellales</taxon>
        <taxon>Teratosphaeriaceae</taxon>
        <taxon>Acrodontium</taxon>
    </lineage>
</organism>
<dbReference type="CDD" id="cd19071">
    <property type="entry name" value="AKR_AKR1-5-like"/>
    <property type="match status" value="1"/>
</dbReference>
<dbReference type="EMBL" id="CP138593">
    <property type="protein sequence ID" value="WPH05034.1"/>
    <property type="molecule type" value="Genomic_DNA"/>
</dbReference>
<proteinExistence type="predicted"/>
<dbReference type="SUPFAM" id="SSF51430">
    <property type="entry name" value="NAD(P)-linked oxidoreductase"/>
    <property type="match status" value="1"/>
</dbReference>
<name>A0AAQ3MBX7_9PEZI</name>
<sequence>MATTHPLKMPTLMYGTAWKKDQTQNLVYQALKAGFRAIDTAAQPKHYQENQVGQGLRAFLNESRVRREELHIQTKFTSLNGQDPKNLPYDPNVGIAEQVNASVASSLQNLRHGEKREDAYIDCLILHSPFPIPSQTQEAWRAMESHVGPSVRSLGISNICHLSALQALYDWAQIKPSIVQNRFYAETGYDVEIRKFCAEKGVIYQSFWTLTANPDLLRSDFVVRLAEKVDVSSAVALYALVIGLGKISVLNGTTNTGRMGEDLAGVEKVRVWSEEQPELWSHYQREFRQSLGDLV</sequence>
<evidence type="ECO:0000313" key="4">
    <source>
        <dbReference type="Proteomes" id="UP001303373"/>
    </source>
</evidence>
<dbReference type="GO" id="GO:0016491">
    <property type="term" value="F:oxidoreductase activity"/>
    <property type="evidence" value="ECO:0007669"/>
    <property type="project" value="UniProtKB-KW"/>
</dbReference>
<dbReference type="PANTHER" id="PTHR43827:SF8">
    <property type="entry name" value="ALDO_KETO REDUCTASE FAMILY PROTEIN"/>
    <property type="match status" value="1"/>
</dbReference>
<evidence type="ECO:0000256" key="1">
    <source>
        <dbReference type="ARBA" id="ARBA00023002"/>
    </source>
</evidence>
<dbReference type="PANTHER" id="PTHR43827">
    <property type="entry name" value="2,5-DIKETO-D-GLUCONIC ACID REDUCTASE"/>
    <property type="match status" value="1"/>
</dbReference>
<reference evidence="3 4" key="1">
    <citation type="submission" date="2023-11" db="EMBL/GenBank/DDBJ databases">
        <title>An acidophilic fungus is an integral part of prey digestion in a carnivorous sundew plant.</title>
        <authorList>
            <person name="Tsai I.J."/>
        </authorList>
    </citation>
    <scope>NUCLEOTIDE SEQUENCE [LARGE SCALE GENOMIC DNA]</scope>
    <source>
        <strain evidence="3">169a</strain>
    </source>
</reference>
<dbReference type="FunFam" id="3.20.20.100:FF:000045">
    <property type="entry name" value="Aldo-keto reductase (AKR), putative"/>
    <property type="match status" value="1"/>
</dbReference>
<dbReference type="Proteomes" id="UP001303373">
    <property type="component" value="Chromosome 14"/>
</dbReference>
<evidence type="ECO:0000313" key="3">
    <source>
        <dbReference type="EMBL" id="WPH05034.1"/>
    </source>
</evidence>
<dbReference type="InterPro" id="IPR036812">
    <property type="entry name" value="NAD(P)_OxRdtase_dom_sf"/>
</dbReference>
<dbReference type="InterPro" id="IPR023210">
    <property type="entry name" value="NADP_OxRdtase_dom"/>
</dbReference>
<dbReference type="Pfam" id="PF00248">
    <property type="entry name" value="Aldo_ket_red"/>
    <property type="match status" value="1"/>
</dbReference>
<feature type="domain" description="NADP-dependent oxidoreductase" evidence="2">
    <location>
        <begin position="17"/>
        <end position="203"/>
    </location>
</feature>
<keyword evidence="1" id="KW-0560">Oxidoreductase</keyword>
<dbReference type="InterPro" id="IPR020471">
    <property type="entry name" value="AKR"/>
</dbReference>
<keyword evidence="4" id="KW-1185">Reference proteome</keyword>
<dbReference type="AlphaFoldDB" id="A0AAQ3MBX7"/>
<accession>A0AAQ3MBX7</accession>
<gene>
    <name evidence="3" type="ORF">R9X50_00793200</name>
</gene>
<evidence type="ECO:0000259" key="2">
    <source>
        <dbReference type="Pfam" id="PF00248"/>
    </source>
</evidence>